<gene>
    <name evidence="2" type="ORF">DNH61_04805</name>
</gene>
<sequence>MKPMQITMGDIQKMTFPKRNKNQLIGSIGQTFFQHFVNSELNCIYHPINQENDFGIDGYIELVENEYVTGRLIGIQLKHGNSFFKSQTNGGYKFIGENKHLNYYLNSQSPVYIVIMDEGFKRMHWVQFELDKTSPYGANGWWMEVPKGNLLTSNFIYELFQTSGPIVDYEEQIKLNWAIDGLLHDSKFRIVAIPKNEILTGSYEYLTSFIERLSKNKDMLIKSRSTLDIFFPEYDEDDREIFQIPEIMTWLKNSIEIGIPWFYFLNTQKKSAGITLLMHSFCKKINIYEKDRGYLVEFDKNDLGQFVEQNYINLNTYMEINNLSLKINKEISSGIFEYLKKNLQEI</sequence>
<evidence type="ECO:0000313" key="3">
    <source>
        <dbReference type="Proteomes" id="UP000249522"/>
    </source>
</evidence>
<dbReference type="OrthoDB" id="4951670at2"/>
<feature type="domain" description="DUF4365" evidence="1">
    <location>
        <begin position="28"/>
        <end position="154"/>
    </location>
</feature>
<organism evidence="2 3">
    <name type="scientific">Paenibacillus sambharensis</name>
    <dbReference type="NCBI Taxonomy" id="1803190"/>
    <lineage>
        <taxon>Bacteria</taxon>
        <taxon>Bacillati</taxon>
        <taxon>Bacillota</taxon>
        <taxon>Bacilli</taxon>
        <taxon>Bacillales</taxon>
        <taxon>Paenibacillaceae</taxon>
        <taxon>Paenibacillus</taxon>
    </lineage>
</organism>
<dbReference type="EMBL" id="QKRB01000034">
    <property type="protein sequence ID" value="PZD96970.1"/>
    <property type="molecule type" value="Genomic_DNA"/>
</dbReference>
<protein>
    <recommendedName>
        <fullName evidence="1">DUF4365 domain-containing protein</fullName>
    </recommendedName>
</protein>
<evidence type="ECO:0000313" key="2">
    <source>
        <dbReference type="EMBL" id="PZD96970.1"/>
    </source>
</evidence>
<evidence type="ECO:0000259" key="1">
    <source>
        <dbReference type="Pfam" id="PF14280"/>
    </source>
</evidence>
<keyword evidence="3" id="KW-1185">Reference proteome</keyword>
<comment type="caution">
    <text evidence="2">The sequence shown here is derived from an EMBL/GenBank/DDBJ whole genome shotgun (WGS) entry which is preliminary data.</text>
</comment>
<dbReference type="Pfam" id="PF14280">
    <property type="entry name" value="DUF4365"/>
    <property type="match status" value="1"/>
</dbReference>
<dbReference type="Proteomes" id="UP000249522">
    <property type="component" value="Unassembled WGS sequence"/>
</dbReference>
<accession>A0A2W1LFY8</accession>
<reference evidence="2 3" key="1">
    <citation type="submission" date="2018-06" db="EMBL/GenBank/DDBJ databases">
        <title>Paenibacillus imtechensis sp. nov.</title>
        <authorList>
            <person name="Pinnaka A.K."/>
            <person name="Singh H."/>
            <person name="Kaur M."/>
        </authorList>
    </citation>
    <scope>NUCLEOTIDE SEQUENCE [LARGE SCALE GENOMIC DNA]</scope>
    <source>
        <strain evidence="2 3">SMB1</strain>
    </source>
</reference>
<proteinExistence type="predicted"/>
<dbReference type="AlphaFoldDB" id="A0A2W1LFY8"/>
<dbReference type="InterPro" id="IPR025375">
    <property type="entry name" value="DUF4365"/>
</dbReference>
<name>A0A2W1LFY8_9BACL</name>